<dbReference type="InterPro" id="IPR052067">
    <property type="entry name" value="Metal_resp_HTH_trans_reg"/>
</dbReference>
<evidence type="ECO:0000256" key="3">
    <source>
        <dbReference type="ARBA" id="ARBA00023163"/>
    </source>
</evidence>
<protein>
    <submittedName>
        <fullName evidence="5">MarR family winged helix-turn-helix transcriptional regulator</fullName>
    </submittedName>
</protein>
<dbReference type="PANTHER" id="PTHR35790">
    <property type="entry name" value="HTH-TYPE TRANSCRIPTIONAL REGULATOR PCHR"/>
    <property type="match status" value="1"/>
</dbReference>
<dbReference type="SMART" id="SM00347">
    <property type="entry name" value="HTH_MARR"/>
    <property type="match status" value="1"/>
</dbReference>
<organism evidence="5 6">
    <name type="scientific">Enterovibrio qingdaonensis</name>
    <dbReference type="NCBI Taxonomy" id="2899818"/>
    <lineage>
        <taxon>Bacteria</taxon>
        <taxon>Pseudomonadati</taxon>
        <taxon>Pseudomonadota</taxon>
        <taxon>Gammaproteobacteria</taxon>
        <taxon>Vibrionales</taxon>
        <taxon>Vibrionaceae</taxon>
        <taxon>Enterovibrio</taxon>
    </lineage>
</organism>
<gene>
    <name evidence="5" type="ORF">LRP49_04405</name>
</gene>
<evidence type="ECO:0000313" key="6">
    <source>
        <dbReference type="Proteomes" id="UP001149821"/>
    </source>
</evidence>
<dbReference type="RefSeq" id="WP_274140495.1">
    <property type="nucleotide sequence ID" value="NZ_JAJUBB010000002.1"/>
</dbReference>
<dbReference type="PROSITE" id="PS50995">
    <property type="entry name" value="HTH_MARR_2"/>
    <property type="match status" value="1"/>
</dbReference>
<dbReference type="Proteomes" id="UP001149821">
    <property type="component" value="Unassembled WGS sequence"/>
</dbReference>
<keyword evidence="3" id="KW-0804">Transcription</keyword>
<keyword evidence="1" id="KW-0805">Transcription regulation</keyword>
<dbReference type="InterPro" id="IPR036388">
    <property type="entry name" value="WH-like_DNA-bd_sf"/>
</dbReference>
<feature type="domain" description="HTH marR-type" evidence="4">
    <location>
        <begin position="12"/>
        <end position="145"/>
    </location>
</feature>
<dbReference type="Pfam" id="PF12802">
    <property type="entry name" value="MarR_2"/>
    <property type="match status" value="1"/>
</dbReference>
<evidence type="ECO:0000313" key="5">
    <source>
        <dbReference type="EMBL" id="MDD1780436.1"/>
    </source>
</evidence>
<sequence>MTQKKHRTLMLNQFLPYRMVNLADGISNACSKIYREEFDVSIPEWRVLARLAEHEKLNAKDIGDITFMDKSRVSRAVKLLEDKGLLQKVKDSTDQRASFLSLSDAGHELYAKIAPKALDWEAELIGVLDTVEYRDFLRVLEKLDAKLEKMKD</sequence>
<accession>A0ABT5QJH2</accession>
<dbReference type="SUPFAM" id="SSF46785">
    <property type="entry name" value="Winged helix' DNA-binding domain"/>
    <property type="match status" value="1"/>
</dbReference>
<proteinExistence type="predicted"/>
<dbReference type="InterPro" id="IPR000835">
    <property type="entry name" value="HTH_MarR-typ"/>
</dbReference>
<comment type="caution">
    <text evidence="5">The sequence shown here is derived from an EMBL/GenBank/DDBJ whole genome shotgun (WGS) entry which is preliminary data.</text>
</comment>
<keyword evidence="6" id="KW-1185">Reference proteome</keyword>
<dbReference type="Gene3D" id="1.10.10.10">
    <property type="entry name" value="Winged helix-like DNA-binding domain superfamily/Winged helix DNA-binding domain"/>
    <property type="match status" value="1"/>
</dbReference>
<dbReference type="PRINTS" id="PR00598">
    <property type="entry name" value="HTHMARR"/>
</dbReference>
<dbReference type="EMBL" id="JAJUBB010000002">
    <property type="protein sequence ID" value="MDD1780436.1"/>
    <property type="molecule type" value="Genomic_DNA"/>
</dbReference>
<name>A0ABT5QJH2_9GAMM</name>
<evidence type="ECO:0000256" key="1">
    <source>
        <dbReference type="ARBA" id="ARBA00023015"/>
    </source>
</evidence>
<evidence type="ECO:0000259" key="4">
    <source>
        <dbReference type="PROSITE" id="PS50995"/>
    </source>
</evidence>
<reference evidence="5" key="1">
    <citation type="submission" date="2021-12" db="EMBL/GenBank/DDBJ databases">
        <title>Enterovibrio ZSDZ35 sp. nov. and Enterovibrio ZSDZ42 sp. nov., isolated from coastal seawater in Qingdao.</title>
        <authorList>
            <person name="Zhang P."/>
        </authorList>
    </citation>
    <scope>NUCLEOTIDE SEQUENCE</scope>
    <source>
        <strain evidence="5">ZSDZ35</strain>
    </source>
</reference>
<keyword evidence="2" id="KW-0238">DNA-binding</keyword>
<dbReference type="PANTHER" id="PTHR35790:SF4">
    <property type="entry name" value="HTH-TYPE TRANSCRIPTIONAL REGULATOR PCHR"/>
    <property type="match status" value="1"/>
</dbReference>
<evidence type="ECO:0000256" key="2">
    <source>
        <dbReference type="ARBA" id="ARBA00023125"/>
    </source>
</evidence>
<dbReference type="InterPro" id="IPR036390">
    <property type="entry name" value="WH_DNA-bd_sf"/>
</dbReference>